<name>A0A1W6WXD6_BACTU</name>
<dbReference type="InterPro" id="IPR041415">
    <property type="entry name" value="BclA_C"/>
</dbReference>
<dbReference type="Gene3D" id="2.60.120.40">
    <property type="match status" value="1"/>
</dbReference>
<dbReference type="Proteomes" id="UP000194143">
    <property type="component" value="Plasmid poh1"/>
</dbReference>
<proteinExistence type="predicted"/>
<keyword evidence="3" id="KW-1185">Reference proteome</keyword>
<evidence type="ECO:0000313" key="2">
    <source>
        <dbReference type="EMBL" id="ARP61252.1"/>
    </source>
</evidence>
<organism evidence="2 3">
    <name type="scientific">Bacillus thuringiensis</name>
    <dbReference type="NCBI Taxonomy" id="1428"/>
    <lineage>
        <taxon>Bacteria</taxon>
        <taxon>Bacillati</taxon>
        <taxon>Bacillota</taxon>
        <taxon>Bacilli</taxon>
        <taxon>Bacillales</taxon>
        <taxon>Bacillaceae</taxon>
        <taxon>Bacillus</taxon>
        <taxon>Bacillus cereus group</taxon>
    </lineage>
</organism>
<accession>A0A1W6WXD6</accession>
<gene>
    <name evidence="2" type="ORF">CAB88_29965</name>
</gene>
<protein>
    <recommendedName>
        <fullName evidence="1">BclA C-terminal domain-containing protein</fullName>
    </recommendedName>
</protein>
<dbReference type="Pfam" id="PF18573">
    <property type="entry name" value="BclA_C"/>
    <property type="match status" value="1"/>
</dbReference>
<sequence>MDHFFKSKGCGCCDKFLPPAPVIHPTMVFSPAYRNFWQNTFVTIPNGQDIPFNNQSVAEAGGIVLLPPATIFIPLAGDYEISYVITSVVFETANQEQQVTAILNGNPVPGFQTSFGVRTATGESCDQFSGTAILRIPAKSTFSLRNTSLFGNSISLCNLVESGAALIIKKLS</sequence>
<reference evidence="2 3" key="1">
    <citation type="submission" date="2017-04" db="EMBL/GenBank/DDBJ databases">
        <title>Complete Genome Sequence of Bacillus thuringiensis type Strain ATCC 10792.</title>
        <authorList>
            <person name="Oh D.-H."/>
            <person name="Park B.-J."/>
            <person name="Shuai W."/>
            <person name="Chelliah R."/>
        </authorList>
    </citation>
    <scope>NUCLEOTIDE SEQUENCE [LARGE SCALE GENOMIC DNA]</scope>
    <source>
        <strain evidence="2 3">ATCC 10792</strain>
        <plasmid evidence="2 3">poh1</plasmid>
    </source>
</reference>
<evidence type="ECO:0000259" key="1">
    <source>
        <dbReference type="Pfam" id="PF18573"/>
    </source>
</evidence>
<dbReference type="GeneID" id="67469977"/>
<dbReference type="EMBL" id="CP021062">
    <property type="protein sequence ID" value="ARP61252.1"/>
    <property type="molecule type" value="Genomic_DNA"/>
</dbReference>
<dbReference type="AlphaFoldDB" id="A0A1W6WXD6"/>
<keyword evidence="2" id="KW-0614">Plasmid</keyword>
<dbReference type="RefSeq" id="WP_000349521.1">
    <property type="nucleotide sequence ID" value="NZ_CP021062.1"/>
</dbReference>
<geneLocation type="plasmid" evidence="2 3">
    <name>poh1</name>
</geneLocation>
<feature type="domain" description="BclA C-terminal" evidence="1">
    <location>
        <begin position="40"/>
        <end position="172"/>
    </location>
</feature>
<evidence type="ECO:0000313" key="3">
    <source>
        <dbReference type="Proteomes" id="UP000194143"/>
    </source>
</evidence>
<dbReference type="InterPro" id="IPR008983">
    <property type="entry name" value="Tumour_necrosis_fac-like_dom"/>
</dbReference>